<evidence type="ECO:0000313" key="8">
    <source>
        <dbReference type="EMBL" id="CAD9828162.1"/>
    </source>
</evidence>
<evidence type="ECO:0000256" key="3">
    <source>
        <dbReference type="ARBA" id="ARBA00022448"/>
    </source>
</evidence>
<dbReference type="AlphaFoldDB" id="A0A7S2URN6"/>
<dbReference type="PANTHER" id="PTHR43166:SF9">
    <property type="entry name" value="GLUTAMATE_ASPARTATE IMPORT ATP-BINDING PROTEIN GLTL"/>
    <property type="match status" value="1"/>
</dbReference>
<sequence length="857" mass="95942">MGDSLHVSVIHDYLPTLTTHRHLLGGAGSNENFFLYESFLAGISIFFCRATLKSHKDEPLLLRLFFSLVLSFLAYKKKPYEIICAVQLFSYAVPKWLAYFRQHEASKSKHSVVRNNVHCLLTIAVSAILSLGVCRLVGSGEAMPFVVMLTPASVKNGFHYLFPVVELQEAYRIISQFMDTEILHRHLWHLLFVTFNIQVGMGYLGISFLKREQMRRNELVRMELVSADDEEDTVKKHNNNGGSGSNGANETSEGLSEVVREKQLKNSKKFRRGALPFIIYAVLPYMAQIIAFGNMNQFAMFCVQDDIHRAVRLNELFDHDSHLTAMAAKSATSPGAYADAMDTVVSTSYDIFNRKFFSLPKLLLLPGVIMKQPIMLAKIFPFIFITDVLKARLVAVMTSEIERTERESNEIQAIRTKVEAFDMKNAELLQRSGAGATEFTRQKWEELTEAIQEKRVASALLRRTRGFFEWLQRNFIFSALIDCALAQLIAVGKIVSAEIFVFSRAIEDFVDLILMRSRAESELATMMTQIEKLQGLSDVWAESKDQSLVPCQIVPPQSPNGTFVSIRHLRYSRGTASVTIDHLDLKPGIYAVTGANGSGKSTLFRVIMACDTNDKSIDLPPSIVLQSLAEEAISEEAIAQDCPAEGCDAEGHASLSISMPSSGVEEISQTFYWPLYTKPIDWIVQSHLSKMENVERKDMLLRVADLLQSLAFSQATSEGEEEVSIDSNTTVPSSSPADMATTKLMGELDEEKEDWFNDLSGGQKSKVELVRKVLLHDACPKVLLIDETMAPLDPTSKSLVMSKIKGFCGESVVLVIYHTDVGREVEGSDDVECVPSNNFFDYNLHVEKRVLIHRPVC</sequence>
<evidence type="ECO:0000256" key="1">
    <source>
        <dbReference type="ARBA" id="ARBA00004202"/>
    </source>
</evidence>
<evidence type="ECO:0000256" key="4">
    <source>
        <dbReference type="ARBA" id="ARBA00022475"/>
    </source>
</evidence>
<dbReference type="GO" id="GO:0005886">
    <property type="term" value="C:plasma membrane"/>
    <property type="evidence" value="ECO:0007669"/>
    <property type="project" value="UniProtKB-SubCell"/>
</dbReference>
<dbReference type="InterPro" id="IPR027417">
    <property type="entry name" value="P-loop_NTPase"/>
</dbReference>
<evidence type="ECO:0000256" key="6">
    <source>
        <dbReference type="SAM" id="MobiDB-lite"/>
    </source>
</evidence>
<dbReference type="InterPro" id="IPR050086">
    <property type="entry name" value="MetN_ABC_transporter-like"/>
</dbReference>
<feature type="region of interest" description="Disordered" evidence="6">
    <location>
        <begin position="230"/>
        <end position="257"/>
    </location>
</feature>
<gene>
    <name evidence="8" type="ORF">ASEP1449_LOCUS19997</name>
</gene>
<keyword evidence="7" id="KW-1133">Transmembrane helix</keyword>
<evidence type="ECO:0008006" key="9">
    <source>
        <dbReference type="Google" id="ProtNLM"/>
    </source>
</evidence>
<name>A0A7S2URN6_9STRA</name>
<keyword evidence="3" id="KW-0813">Transport</keyword>
<comment type="subcellular location">
    <subcellularLocation>
        <location evidence="1">Cell membrane</location>
        <topology evidence="1">Peripheral membrane protein</topology>
    </subcellularLocation>
</comment>
<feature type="region of interest" description="Disordered" evidence="6">
    <location>
        <begin position="718"/>
        <end position="739"/>
    </location>
</feature>
<feature type="transmembrane region" description="Helical" evidence="7">
    <location>
        <begin position="119"/>
        <end position="138"/>
    </location>
</feature>
<dbReference type="SUPFAM" id="SSF52540">
    <property type="entry name" value="P-loop containing nucleoside triphosphate hydrolases"/>
    <property type="match status" value="1"/>
</dbReference>
<organism evidence="8">
    <name type="scientific">Attheya septentrionalis</name>
    <dbReference type="NCBI Taxonomy" id="420275"/>
    <lineage>
        <taxon>Eukaryota</taxon>
        <taxon>Sar</taxon>
        <taxon>Stramenopiles</taxon>
        <taxon>Ochrophyta</taxon>
        <taxon>Bacillariophyta</taxon>
        <taxon>Coscinodiscophyceae</taxon>
        <taxon>Chaetocerotophycidae</taxon>
        <taxon>Chaetocerotales</taxon>
        <taxon>Attheyaceae</taxon>
        <taxon>Attheya</taxon>
    </lineage>
</organism>
<accession>A0A7S2URN6</accession>
<dbReference type="Gene3D" id="3.40.50.300">
    <property type="entry name" value="P-loop containing nucleotide triphosphate hydrolases"/>
    <property type="match status" value="1"/>
</dbReference>
<evidence type="ECO:0000256" key="7">
    <source>
        <dbReference type="SAM" id="Phobius"/>
    </source>
</evidence>
<feature type="transmembrane region" description="Helical" evidence="7">
    <location>
        <begin position="187"/>
        <end position="209"/>
    </location>
</feature>
<protein>
    <recommendedName>
        <fullName evidence="9">ABC transporter domain-containing protein</fullName>
    </recommendedName>
</protein>
<dbReference type="CDD" id="cd00267">
    <property type="entry name" value="ABC_ATPase"/>
    <property type="match status" value="1"/>
</dbReference>
<keyword evidence="7" id="KW-0812">Transmembrane</keyword>
<dbReference type="EMBL" id="HBHQ01029474">
    <property type="protein sequence ID" value="CAD9828162.1"/>
    <property type="molecule type" value="Transcribed_RNA"/>
</dbReference>
<proteinExistence type="inferred from homology"/>
<keyword evidence="4" id="KW-1003">Cell membrane</keyword>
<evidence type="ECO:0000256" key="2">
    <source>
        <dbReference type="ARBA" id="ARBA00005417"/>
    </source>
</evidence>
<feature type="transmembrane region" description="Helical" evidence="7">
    <location>
        <begin position="274"/>
        <end position="293"/>
    </location>
</feature>
<feature type="compositionally biased region" description="Polar residues" evidence="6">
    <location>
        <begin position="725"/>
        <end position="736"/>
    </location>
</feature>
<dbReference type="PANTHER" id="PTHR43166">
    <property type="entry name" value="AMINO ACID IMPORT ATP-BINDING PROTEIN"/>
    <property type="match status" value="1"/>
</dbReference>
<reference evidence="8" key="1">
    <citation type="submission" date="2021-01" db="EMBL/GenBank/DDBJ databases">
        <authorList>
            <person name="Corre E."/>
            <person name="Pelletier E."/>
            <person name="Niang G."/>
            <person name="Scheremetjew M."/>
            <person name="Finn R."/>
            <person name="Kale V."/>
            <person name="Holt S."/>
            <person name="Cochrane G."/>
            <person name="Meng A."/>
            <person name="Brown T."/>
            <person name="Cohen L."/>
        </authorList>
    </citation>
    <scope>NUCLEOTIDE SEQUENCE</scope>
    <source>
        <strain evidence="8">CCMP2084</strain>
    </source>
</reference>
<evidence type="ECO:0000256" key="5">
    <source>
        <dbReference type="ARBA" id="ARBA00023136"/>
    </source>
</evidence>
<comment type="similarity">
    <text evidence="2">Belongs to the ABC transporter superfamily.</text>
</comment>
<keyword evidence="5 7" id="KW-0472">Membrane</keyword>